<comment type="caution">
    <text evidence="7">The sequence shown here is derived from an EMBL/GenBank/DDBJ whole genome shotgun (WGS) entry which is preliminary data.</text>
</comment>
<reference evidence="7 8" key="1">
    <citation type="submission" date="2018-10" db="EMBL/GenBank/DDBJ databases">
        <title>Corynebacterium macginleyi genome sequencing and assembly of the type strain and two clinical samples.</title>
        <authorList>
            <person name="Bernier A.-M."/>
            <person name="Bernard K."/>
        </authorList>
    </citation>
    <scope>NUCLEOTIDE SEQUENCE [LARGE SCALE GENOMIC DNA]</scope>
    <source>
        <strain evidence="7 8">NML 120205</strain>
    </source>
</reference>
<dbReference type="AlphaFoldDB" id="A0A3M0GDE6"/>
<organism evidence="7 8">
    <name type="scientific">Corynebacterium macginleyi</name>
    <dbReference type="NCBI Taxonomy" id="38290"/>
    <lineage>
        <taxon>Bacteria</taxon>
        <taxon>Bacillati</taxon>
        <taxon>Actinomycetota</taxon>
        <taxon>Actinomycetes</taxon>
        <taxon>Mycobacteriales</taxon>
        <taxon>Corynebacteriaceae</taxon>
        <taxon>Corynebacterium</taxon>
    </lineage>
</organism>
<dbReference type="SUPFAM" id="SSF53474">
    <property type="entry name" value="alpha/beta-Hydrolases"/>
    <property type="match status" value="1"/>
</dbReference>
<dbReference type="RefSeq" id="WP_121927599.1">
    <property type="nucleotide sequence ID" value="NZ_JAACCH010000052.1"/>
</dbReference>
<protein>
    <submittedName>
        <fullName evidence="7">Cutinase family protein</fullName>
    </submittedName>
</protein>
<dbReference type="GO" id="GO:0052689">
    <property type="term" value="F:carboxylic ester hydrolase activity"/>
    <property type="evidence" value="ECO:0007669"/>
    <property type="project" value="UniProtKB-KW"/>
</dbReference>
<dbReference type="Proteomes" id="UP001518680">
    <property type="component" value="Unassembled WGS sequence"/>
</dbReference>
<evidence type="ECO:0000256" key="3">
    <source>
        <dbReference type="ARBA" id="ARBA00022801"/>
    </source>
</evidence>
<gene>
    <name evidence="7" type="ORF">D9543_03135</name>
    <name evidence="6" type="ORF">GWO63_003445</name>
</gene>
<evidence type="ECO:0000256" key="2">
    <source>
        <dbReference type="ARBA" id="ARBA00022487"/>
    </source>
</evidence>
<dbReference type="EMBL" id="REGC01000003">
    <property type="protein sequence ID" value="RMB63181.1"/>
    <property type="molecule type" value="Genomic_DNA"/>
</dbReference>
<keyword evidence="9" id="KW-1185">Reference proteome</keyword>
<dbReference type="SMART" id="SM01110">
    <property type="entry name" value="Cutinase"/>
    <property type="match status" value="1"/>
</dbReference>
<evidence type="ECO:0000256" key="1">
    <source>
        <dbReference type="ARBA" id="ARBA00007534"/>
    </source>
</evidence>
<dbReference type="InterPro" id="IPR000675">
    <property type="entry name" value="Cutinase/axe"/>
</dbReference>
<feature type="signal peptide" evidence="5">
    <location>
        <begin position="1"/>
        <end position="33"/>
    </location>
</feature>
<dbReference type="EMBL" id="JAACBX020000001">
    <property type="protein sequence ID" value="MBM0243347.1"/>
    <property type="molecule type" value="Genomic_DNA"/>
</dbReference>
<reference evidence="6 9" key="2">
    <citation type="submission" date="2021-01" db="EMBL/GenBank/DDBJ databases">
        <title>Complete genome sequences of Corynebacterium macginleyi strains isolated from infectious keratitis.</title>
        <authorList>
            <person name="Sagerfors S."/>
            <person name="Poehlein A."/>
            <person name="Soderquist B."/>
            <person name="Bruggemann H."/>
        </authorList>
    </citation>
    <scope>NUCLEOTIDE SEQUENCE [LARGE SCALE GENOMIC DNA]</scope>
    <source>
        <strain evidence="6 9">12T220</strain>
    </source>
</reference>
<dbReference type="Pfam" id="PF01083">
    <property type="entry name" value="Cutinase"/>
    <property type="match status" value="1"/>
</dbReference>
<dbReference type="InterPro" id="IPR029058">
    <property type="entry name" value="AB_hydrolase_fold"/>
</dbReference>
<keyword evidence="3" id="KW-0378">Hydrolase</keyword>
<proteinExistence type="inferred from homology"/>
<evidence type="ECO:0000256" key="4">
    <source>
        <dbReference type="ARBA" id="ARBA00023157"/>
    </source>
</evidence>
<keyword evidence="2" id="KW-0719">Serine esterase</keyword>
<evidence type="ECO:0000313" key="6">
    <source>
        <dbReference type="EMBL" id="MBM0243347.1"/>
    </source>
</evidence>
<comment type="similarity">
    <text evidence="1">Belongs to the cutinase family.</text>
</comment>
<evidence type="ECO:0000313" key="8">
    <source>
        <dbReference type="Proteomes" id="UP000270649"/>
    </source>
</evidence>
<sequence length="311" mass="33515">MRLFPRSRAVVGFAAIAATAALDMSLLAPVAAAGGVDDNHPQAETCPDYVFLAARGSDQNEEYGEYFGPQRYSEQGAESNGFEGPNLAALFHLVEQRHPGAMDNAYVLALDADAYPASMNLPPLAQEGENLRPLQLMRRLGGVLLEHPLHELVYQVTVGFVQSLRSGMNNAPRVVERYEEETGCSPRYIAAGYSQGAIIATSTERYFASQGKLAGVIYLGNPLRRPGGMAGPVPRYLIPHSAALPADRRIDYCLAGDFVCDFSLRNAKDALDTKAAHHASYFRDSQGDAAVEQDNARVADTVAGWLKSPAG</sequence>
<evidence type="ECO:0000256" key="5">
    <source>
        <dbReference type="SAM" id="SignalP"/>
    </source>
</evidence>
<evidence type="ECO:0000313" key="9">
    <source>
        <dbReference type="Proteomes" id="UP001518680"/>
    </source>
</evidence>
<evidence type="ECO:0000313" key="7">
    <source>
        <dbReference type="EMBL" id="RMB63181.1"/>
    </source>
</evidence>
<keyword evidence="4" id="KW-1015">Disulfide bond</keyword>
<dbReference type="Gene3D" id="3.40.50.1820">
    <property type="entry name" value="alpha/beta hydrolase"/>
    <property type="match status" value="1"/>
</dbReference>
<dbReference type="PANTHER" id="PTHR33630">
    <property type="entry name" value="CUTINASE RV1984C-RELATED-RELATED"/>
    <property type="match status" value="1"/>
</dbReference>
<feature type="chain" id="PRO_5038503493" evidence="5">
    <location>
        <begin position="34"/>
        <end position="311"/>
    </location>
</feature>
<accession>A0A3M0GDE6</accession>
<dbReference type="Proteomes" id="UP000270649">
    <property type="component" value="Unassembled WGS sequence"/>
</dbReference>
<keyword evidence="5" id="KW-0732">Signal</keyword>
<dbReference type="PANTHER" id="PTHR33630:SF9">
    <property type="entry name" value="CUTINASE 4"/>
    <property type="match status" value="1"/>
</dbReference>
<name>A0A3M0GDE6_9CORY</name>